<dbReference type="AlphaFoldDB" id="A0AAD7U2R5"/>
<dbReference type="InterPro" id="IPR050288">
    <property type="entry name" value="Cellulose_deg_GH3"/>
</dbReference>
<dbReference type="Proteomes" id="UP001215151">
    <property type="component" value="Unassembled WGS sequence"/>
</dbReference>
<dbReference type="EC" id="3.2.1.21" evidence="4"/>
<comment type="pathway">
    <text evidence="2">Glycan metabolism; cellulose degradation.</text>
</comment>
<evidence type="ECO:0000313" key="13">
    <source>
        <dbReference type="Proteomes" id="UP001215151"/>
    </source>
</evidence>
<comment type="catalytic activity">
    <reaction evidence="1">
        <text>Hydrolysis of terminal, non-reducing beta-D-glucosyl residues with release of beta-D-glucose.</text>
        <dbReference type="EC" id="3.2.1.21"/>
    </reaction>
</comment>
<keyword evidence="9" id="KW-0624">Polysaccharide degradation</keyword>
<keyword evidence="10" id="KW-0732">Signal</keyword>
<dbReference type="InterPro" id="IPR002772">
    <property type="entry name" value="Glyco_hydro_3_C"/>
</dbReference>
<reference evidence="12" key="1">
    <citation type="submission" date="2022-11" db="EMBL/GenBank/DDBJ databases">
        <title>Genome Sequence of Cubamyces cubensis.</title>
        <authorList>
            <person name="Buettner E."/>
        </authorList>
    </citation>
    <scope>NUCLEOTIDE SEQUENCE</scope>
    <source>
        <strain evidence="12">MPL-01</strain>
    </source>
</reference>
<dbReference type="InterPro" id="IPR013783">
    <property type="entry name" value="Ig-like_fold"/>
</dbReference>
<proteinExistence type="inferred from homology"/>
<evidence type="ECO:0000256" key="6">
    <source>
        <dbReference type="ARBA" id="ARBA00023001"/>
    </source>
</evidence>
<evidence type="ECO:0000256" key="5">
    <source>
        <dbReference type="ARBA" id="ARBA00022801"/>
    </source>
</evidence>
<dbReference type="SUPFAM" id="SSF52279">
    <property type="entry name" value="Beta-D-glucan exohydrolase, C-terminal domain"/>
    <property type="match status" value="1"/>
</dbReference>
<evidence type="ECO:0000256" key="8">
    <source>
        <dbReference type="ARBA" id="ARBA00023295"/>
    </source>
</evidence>
<evidence type="ECO:0000256" key="7">
    <source>
        <dbReference type="ARBA" id="ARBA00023277"/>
    </source>
</evidence>
<protein>
    <recommendedName>
        <fullName evidence="4">beta-glucosidase</fullName>
        <ecNumber evidence="4">3.2.1.21</ecNumber>
    </recommendedName>
</protein>
<dbReference type="Gene3D" id="3.40.50.1700">
    <property type="entry name" value="Glycoside hydrolase family 3 C-terminal domain"/>
    <property type="match status" value="1"/>
</dbReference>
<dbReference type="Pfam" id="PF00933">
    <property type="entry name" value="Glyco_hydro_3"/>
    <property type="match status" value="1"/>
</dbReference>
<feature type="chain" id="PRO_5042231996" description="beta-glucosidase" evidence="10">
    <location>
        <begin position="25"/>
        <end position="815"/>
    </location>
</feature>
<evidence type="ECO:0000256" key="9">
    <source>
        <dbReference type="ARBA" id="ARBA00023326"/>
    </source>
</evidence>
<keyword evidence="8" id="KW-0326">Glycosidase</keyword>
<organism evidence="12 13">
    <name type="scientific">Trametes cubensis</name>
    <dbReference type="NCBI Taxonomy" id="1111947"/>
    <lineage>
        <taxon>Eukaryota</taxon>
        <taxon>Fungi</taxon>
        <taxon>Dikarya</taxon>
        <taxon>Basidiomycota</taxon>
        <taxon>Agaricomycotina</taxon>
        <taxon>Agaricomycetes</taxon>
        <taxon>Polyporales</taxon>
        <taxon>Polyporaceae</taxon>
        <taxon>Trametes</taxon>
    </lineage>
</organism>
<evidence type="ECO:0000256" key="2">
    <source>
        <dbReference type="ARBA" id="ARBA00004987"/>
    </source>
</evidence>
<evidence type="ECO:0000256" key="3">
    <source>
        <dbReference type="ARBA" id="ARBA00005336"/>
    </source>
</evidence>
<dbReference type="PRINTS" id="PR00133">
    <property type="entry name" value="GLHYDRLASE3"/>
</dbReference>
<evidence type="ECO:0000259" key="11">
    <source>
        <dbReference type="SMART" id="SM01217"/>
    </source>
</evidence>
<comment type="similarity">
    <text evidence="3">Belongs to the glycosyl hydrolase 3 family.</text>
</comment>
<accession>A0AAD7U2R5</accession>
<keyword evidence="6" id="KW-0136">Cellulose degradation</keyword>
<dbReference type="SUPFAM" id="SSF51445">
    <property type="entry name" value="(Trans)glycosidases"/>
    <property type="match status" value="1"/>
</dbReference>
<dbReference type="SMART" id="SM01217">
    <property type="entry name" value="Fn3_like"/>
    <property type="match status" value="1"/>
</dbReference>
<keyword evidence="13" id="KW-1185">Reference proteome</keyword>
<dbReference type="EMBL" id="JAPEVG010000030">
    <property type="protein sequence ID" value="KAJ8494913.1"/>
    <property type="molecule type" value="Genomic_DNA"/>
</dbReference>
<gene>
    <name evidence="12" type="ORF">ONZ51_g1997</name>
</gene>
<feature type="signal peptide" evidence="10">
    <location>
        <begin position="1"/>
        <end position="24"/>
    </location>
</feature>
<evidence type="ECO:0000256" key="4">
    <source>
        <dbReference type="ARBA" id="ARBA00012744"/>
    </source>
</evidence>
<dbReference type="GO" id="GO:0030245">
    <property type="term" value="P:cellulose catabolic process"/>
    <property type="evidence" value="ECO:0007669"/>
    <property type="project" value="UniProtKB-KW"/>
</dbReference>
<dbReference type="InterPro" id="IPR001764">
    <property type="entry name" value="Glyco_hydro_3_N"/>
</dbReference>
<comment type="caution">
    <text evidence="12">The sequence shown here is derived from an EMBL/GenBank/DDBJ whole genome shotgun (WGS) entry which is preliminary data.</text>
</comment>
<dbReference type="Pfam" id="PF01915">
    <property type="entry name" value="Glyco_hydro_3_C"/>
    <property type="match status" value="1"/>
</dbReference>
<dbReference type="GO" id="GO:0008422">
    <property type="term" value="F:beta-glucosidase activity"/>
    <property type="evidence" value="ECO:0007669"/>
    <property type="project" value="UniProtKB-EC"/>
</dbReference>
<name>A0AAD7U2R5_9APHY</name>
<dbReference type="Gene3D" id="3.20.20.300">
    <property type="entry name" value="Glycoside hydrolase, family 3, N-terminal domain"/>
    <property type="match status" value="1"/>
</dbReference>
<evidence type="ECO:0000313" key="12">
    <source>
        <dbReference type="EMBL" id="KAJ8494913.1"/>
    </source>
</evidence>
<dbReference type="InterPro" id="IPR036881">
    <property type="entry name" value="Glyco_hydro_3_C_sf"/>
</dbReference>
<dbReference type="PANTHER" id="PTHR42715">
    <property type="entry name" value="BETA-GLUCOSIDASE"/>
    <property type="match status" value="1"/>
</dbReference>
<dbReference type="Gene3D" id="2.60.40.10">
    <property type="entry name" value="Immunoglobulins"/>
    <property type="match status" value="1"/>
</dbReference>
<keyword evidence="5" id="KW-0378">Hydrolase</keyword>
<dbReference type="FunFam" id="3.40.50.1700:FF:000003">
    <property type="entry name" value="Probable beta-glucosidase"/>
    <property type="match status" value="1"/>
</dbReference>
<feature type="domain" description="Fibronectin type III-like" evidence="11">
    <location>
        <begin position="735"/>
        <end position="804"/>
    </location>
</feature>
<sequence>MPRLSSALFLVACALVGWPASVRASDPCTTGVGANLTTCSPGFICVTNMNTSLCVVDSQSSSAGGSTAGAPAPLPTVANISPQWAAAYAKARPVVANLSNSDKASLGTGLGQLGGPCIGNTASLSSIPGFPGFCLQDSPVGVRFVSGNSVFPAEINAAATFNRTLIRARGAAMGAEFRGKGINVALGPMMNIMRAPAAGRNWEGAGGDPYLTGEVAYEMIQGIQSQGVQACAKHFINNEQEHFRDSSSSNIDDRTQHEIYAHPFLRSIQADVASVMCSYNQSKDTVNAYVVTNLMSDLLHCSVNGTFACENDGTINKILKGEMGFQGYVMSDWYATHSTTPAANGGLDMTMPGDEFFGSFSTYFGDNLVNAVKQGDVSQDRLNDMATRILAAWYMLGQDSGYPAVNFNSWLSFLGSNVNVQGDHANIIRTIGGASAVLLKNTGNVLPLHAPQSMAIVGTGARSAILSPNDCNDGVLAVGWGSGSASFPYLVAPLDALSARAKADGTSVSFWTLSNDLNLGPNAAKGQQVALVFITADSGEASYTVQGNAGDRNDLQAWNDGDEMVEKVASVNNNTIVVVNSVGPIIMESWIENPNVTAVIWAGLPGQEAGNALVDVLYGDVNPSGRLPFTIAKAEPDYSARVIYDGSGTVQIPYSEGLFVDYRHFDANDITPRFEFGFGLSYTTFSYSNLKITGSTSGGSRQPIGPGASLDPWLHDPVVTVSFTLTNTGSRAGTEVPQLYTSPPASAQSAPFNLKGFDAVFLNPGESKTVTFQLSRYDFSTWDVVTQRWEVAQGVTGISVGASSRNIQLKGSITN</sequence>
<dbReference type="InterPro" id="IPR017853">
    <property type="entry name" value="GH"/>
</dbReference>
<evidence type="ECO:0000256" key="1">
    <source>
        <dbReference type="ARBA" id="ARBA00000448"/>
    </source>
</evidence>
<dbReference type="InterPro" id="IPR026891">
    <property type="entry name" value="Fn3-like"/>
</dbReference>
<dbReference type="InterPro" id="IPR036962">
    <property type="entry name" value="Glyco_hydro_3_N_sf"/>
</dbReference>
<evidence type="ECO:0000256" key="10">
    <source>
        <dbReference type="SAM" id="SignalP"/>
    </source>
</evidence>
<dbReference type="PANTHER" id="PTHR42715:SF2">
    <property type="entry name" value="BETA-GLUCOSIDASE F-RELATED"/>
    <property type="match status" value="1"/>
</dbReference>
<dbReference type="Pfam" id="PF14310">
    <property type="entry name" value="Fn3-like"/>
    <property type="match status" value="1"/>
</dbReference>
<keyword evidence="7" id="KW-0119">Carbohydrate metabolism</keyword>